<sequence length="265" mass="30155">MGHDRNASRFNQSDTGGTGTNNSKQDTLKECNRQMIPFFTDEDKRTLQDIELSDNRKGNKWNRPVRSKSKSKSAPFPQFHGKEIGLNSTPIGHFPIIKSNIPPVGLNVTHRKRDVVHKRSSSDVMDLFDKFDRSERYDLDDETNSDRQGSNYTMSTTFETSNNVECSETASEMQDLESYCGNVLRTQAPLTPWLKHEELTRSMPFARESQQVNRYSYASSYHSEPNVITNTESAENVANRPKPAYAFSKYVCSPDPSSLPVPWTQ</sequence>
<comment type="caution">
    <text evidence="2">The sequence shown here is derived from an EMBL/GenBank/DDBJ whole genome shotgun (WGS) entry which is preliminary data.</text>
</comment>
<feature type="compositionally biased region" description="Basic and acidic residues" evidence="1">
    <location>
        <begin position="41"/>
        <end position="57"/>
    </location>
</feature>
<feature type="compositionally biased region" description="Basic residues" evidence="1">
    <location>
        <begin position="58"/>
        <end position="71"/>
    </location>
</feature>
<dbReference type="KEGG" id="bbo:BBOV_III009400"/>
<reference evidence="3" key="2">
    <citation type="journal article" date="2020" name="Data Brief">
        <title>Transcriptome dataset of Babesia bovis life stages within vertebrate and invertebrate hosts.</title>
        <authorList>
            <person name="Ueti M.W."/>
            <person name="Johnson W.C."/>
            <person name="Kappmeyer L.S."/>
            <person name="Herndon D.R."/>
            <person name="Mousel M.R."/>
            <person name="Reif K.E."/>
            <person name="Taus N.S."/>
            <person name="Ifeonu O.O."/>
            <person name="Silva J.C."/>
            <person name="Suarez C.E."/>
            <person name="Brayton K.A."/>
        </authorList>
    </citation>
    <scope>NUCLEOTIDE SEQUENCE [LARGE SCALE GENOMIC DNA]</scope>
</reference>
<dbReference type="VEuPathDB" id="PiroplasmaDB:BBOV_III009400"/>
<dbReference type="RefSeq" id="XP_001612064.1">
    <property type="nucleotide sequence ID" value="XM_001612014.1"/>
</dbReference>
<dbReference type="Proteomes" id="UP000002173">
    <property type="component" value="Unassembled WGS sequence"/>
</dbReference>
<name>A7APL2_BABBO</name>
<evidence type="ECO:0000313" key="3">
    <source>
        <dbReference type="Proteomes" id="UP000002173"/>
    </source>
</evidence>
<dbReference type="EMBL" id="AAXT01000001">
    <property type="protein sequence ID" value="EDO08496.1"/>
    <property type="molecule type" value="Genomic_DNA"/>
</dbReference>
<dbReference type="GeneID" id="5480320"/>
<keyword evidence="3" id="KW-1185">Reference proteome</keyword>
<reference evidence="3" key="3">
    <citation type="journal article" date="2021" name="Int. J. Parasitol.">
        <title>Comparative analysis of gene expression between Babesia bovis blood stages and kinetes allowed by improved genome annotation.</title>
        <authorList>
            <person name="Ueti M.W."/>
            <person name="Johnson W.C."/>
            <person name="Kappmeyer L.S."/>
            <person name="Herndon D.R."/>
            <person name="Mousel M.R."/>
            <person name="Reif K.E."/>
            <person name="Taus N.S."/>
            <person name="Ifeonu O.O."/>
            <person name="Silva J.C."/>
            <person name="Suarez C.E."/>
            <person name="Brayton K.A."/>
        </authorList>
    </citation>
    <scope>NUCLEOTIDE SEQUENCE [LARGE SCALE GENOMIC DNA]</scope>
</reference>
<reference evidence="2 3" key="1">
    <citation type="journal article" date="2007" name="PLoS Pathog.">
        <title>Genome sequence of Babesia bovis and comparative analysis of apicomplexan hemoprotozoa.</title>
        <authorList>
            <person name="Brayton K.A."/>
            <person name="Lau A.O.T."/>
            <person name="Herndon D.R."/>
            <person name="Hannick L."/>
            <person name="Kappmeyer L.S."/>
            <person name="Berens S.J."/>
            <person name="Bidwell S.L."/>
            <person name="Brown W.C."/>
            <person name="Crabtree J."/>
            <person name="Fadrosh D."/>
            <person name="Feldblum T."/>
            <person name="Forberger H.A."/>
            <person name="Haas B.J."/>
            <person name="Howell J.M."/>
            <person name="Khouri H."/>
            <person name="Koo H."/>
            <person name="Mann D.J."/>
            <person name="Norimine J."/>
            <person name="Paulsen I.T."/>
            <person name="Radune D."/>
            <person name="Ren Q."/>
            <person name="Smith R.K. Jr."/>
            <person name="Suarez C.E."/>
            <person name="White O."/>
            <person name="Wortman J.R."/>
            <person name="Knowles D.P. Jr."/>
            <person name="McElwain T.F."/>
            <person name="Nene V.M."/>
        </authorList>
    </citation>
    <scope>NUCLEOTIDE SEQUENCE [LARGE SCALE GENOMIC DNA]</scope>
    <source>
        <strain evidence="2">T2Bo</strain>
    </source>
</reference>
<accession>A7APL2</accession>
<dbReference type="InParanoid" id="A7APL2"/>
<feature type="compositionally biased region" description="Polar residues" evidence="1">
    <location>
        <begin position="8"/>
        <end position="25"/>
    </location>
</feature>
<evidence type="ECO:0000256" key="1">
    <source>
        <dbReference type="SAM" id="MobiDB-lite"/>
    </source>
</evidence>
<dbReference type="OMA" id="EIDNTAC"/>
<gene>
    <name evidence="2" type="ORF">BBOV_III009400</name>
</gene>
<evidence type="ECO:0000313" key="2">
    <source>
        <dbReference type="EMBL" id="EDO08496.1"/>
    </source>
</evidence>
<feature type="region of interest" description="Disordered" evidence="1">
    <location>
        <begin position="1"/>
        <end position="81"/>
    </location>
</feature>
<dbReference type="AlphaFoldDB" id="A7APL2"/>
<protein>
    <submittedName>
        <fullName evidence="2">Uncharacterized protein</fullName>
    </submittedName>
</protein>
<organism evidence="2 3">
    <name type="scientific">Babesia bovis</name>
    <dbReference type="NCBI Taxonomy" id="5865"/>
    <lineage>
        <taxon>Eukaryota</taxon>
        <taxon>Sar</taxon>
        <taxon>Alveolata</taxon>
        <taxon>Apicomplexa</taxon>
        <taxon>Aconoidasida</taxon>
        <taxon>Piroplasmida</taxon>
        <taxon>Babesiidae</taxon>
        <taxon>Babesia</taxon>
    </lineage>
</organism>
<proteinExistence type="predicted"/>